<protein>
    <submittedName>
        <fullName evidence="2">CAAX protease self-immunity</fullName>
    </submittedName>
</protein>
<sequence>MNHDLSQIKKEIKFFLLINFSIIAIFALLLFISRGNLKGSPTPSNFAVVFMSIPSLAAIITFKKVSTLSFNKEVAFFFKIFTASAFMQILIVSIGTFLSPNITGMILSLVQGITSICLVFDVLIYSDSFKDLNLKFTKNIKTVFFLILIFVILKFLPSILAYIISPEPLPETTSIGRLFGGIISNFLLGFILFFGEEFGWRYFLQPRMQAVYSKRIGVIILGAIWGIWHAPLCFTLYSPETPIHCVFGHISSCIAFGIFFAYVYMKTENLWAPILLHLVNNCIALLFLSSTDLINNAPLYTTEDLIIKIISDFIIFGPFLLAGVFKNDISVSSE</sequence>
<dbReference type="InterPro" id="IPR003675">
    <property type="entry name" value="Rce1/LyrA-like_dom"/>
</dbReference>
<keyword evidence="2" id="KW-0645">Protease</keyword>
<evidence type="ECO:0000259" key="1">
    <source>
        <dbReference type="Pfam" id="PF02517"/>
    </source>
</evidence>
<organism evidence="2 3">
    <name type="scientific">Clostridium cadaveris</name>
    <dbReference type="NCBI Taxonomy" id="1529"/>
    <lineage>
        <taxon>Bacteria</taxon>
        <taxon>Bacillati</taxon>
        <taxon>Bacillota</taxon>
        <taxon>Clostridia</taxon>
        <taxon>Eubacteriales</taxon>
        <taxon>Clostridiaceae</taxon>
        <taxon>Clostridium</taxon>
    </lineage>
</organism>
<dbReference type="Proteomes" id="UP000182135">
    <property type="component" value="Unassembled WGS sequence"/>
</dbReference>
<keyword evidence="3" id="KW-1185">Reference proteome</keyword>
<dbReference type="GO" id="GO:0006508">
    <property type="term" value="P:proteolysis"/>
    <property type="evidence" value="ECO:0007669"/>
    <property type="project" value="UniProtKB-KW"/>
</dbReference>
<dbReference type="GO" id="GO:0004175">
    <property type="term" value="F:endopeptidase activity"/>
    <property type="evidence" value="ECO:0007669"/>
    <property type="project" value="UniProtKB-ARBA"/>
</dbReference>
<reference evidence="2 3" key="1">
    <citation type="submission" date="2016-10" db="EMBL/GenBank/DDBJ databases">
        <authorList>
            <person name="de Groot N.N."/>
        </authorList>
    </citation>
    <scope>NUCLEOTIDE SEQUENCE [LARGE SCALE GENOMIC DNA]</scope>
    <source>
        <strain evidence="2 3">NLAE-zl-G419</strain>
    </source>
</reference>
<dbReference type="InterPro" id="IPR042150">
    <property type="entry name" value="MmRce1-like"/>
</dbReference>
<feature type="domain" description="CAAX prenyl protease 2/Lysostaphin resistance protein A-like" evidence="1">
    <location>
        <begin position="186"/>
        <end position="283"/>
    </location>
</feature>
<proteinExistence type="predicted"/>
<evidence type="ECO:0000313" key="3">
    <source>
        <dbReference type="Proteomes" id="UP000182135"/>
    </source>
</evidence>
<evidence type="ECO:0000313" key="2">
    <source>
        <dbReference type="EMBL" id="SFG14136.1"/>
    </source>
</evidence>
<dbReference type="AlphaFoldDB" id="A0A1I2PKI2"/>
<name>A0A1I2PKI2_9CLOT</name>
<dbReference type="EMBL" id="FOOE01000028">
    <property type="protein sequence ID" value="SFG14136.1"/>
    <property type="molecule type" value="Genomic_DNA"/>
</dbReference>
<dbReference type="eggNOG" id="COG1266">
    <property type="taxonomic scope" value="Bacteria"/>
</dbReference>
<accession>A0A1I2PKI2</accession>
<dbReference type="GO" id="GO:0080120">
    <property type="term" value="P:CAAX-box protein maturation"/>
    <property type="evidence" value="ECO:0007669"/>
    <property type="project" value="UniProtKB-ARBA"/>
</dbReference>
<dbReference type="PANTHER" id="PTHR35797:SF1">
    <property type="entry name" value="PROTEASE"/>
    <property type="match status" value="1"/>
</dbReference>
<keyword evidence="2" id="KW-0378">Hydrolase</keyword>
<dbReference type="RefSeq" id="WP_027639668.1">
    <property type="nucleotide sequence ID" value="NZ_BAAACD010000036.1"/>
</dbReference>
<dbReference type="Pfam" id="PF02517">
    <property type="entry name" value="Rce1-like"/>
    <property type="match status" value="1"/>
</dbReference>
<gene>
    <name evidence="2" type="ORF">SAMN04487885_12835</name>
</gene>
<dbReference type="PANTHER" id="PTHR35797">
    <property type="entry name" value="PROTEASE-RELATED"/>
    <property type="match status" value="1"/>
</dbReference>
<dbReference type="STRING" id="1529.SAMN04487885_12835"/>
<dbReference type="OrthoDB" id="9777755at2"/>